<dbReference type="GO" id="GO:0005886">
    <property type="term" value="C:plasma membrane"/>
    <property type="evidence" value="ECO:0007669"/>
    <property type="project" value="UniProtKB-SubCell"/>
</dbReference>
<comment type="function">
    <text evidence="1 11">Part of the binding-protein-dependent transport system for molybdenum; probably responsible for the translocation of the substrate across the membrane.</text>
</comment>
<dbReference type="OrthoDB" id="9795403at2"/>
<dbReference type="HOGENOM" id="CLU_016047_14_3_7"/>
<dbReference type="AlphaFoldDB" id="I3XYQ3"/>
<dbReference type="Pfam" id="PF00528">
    <property type="entry name" value="BPD_transp_1"/>
    <property type="match status" value="1"/>
</dbReference>
<accession>I3XYQ3</accession>
<dbReference type="PANTHER" id="PTHR30183">
    <property type="entry name" value="MOLYBDENUM TRANSPORT SYSTEM PERMEASE PROTEIN MODB"/>
    <property type="match status" value="1"/>
</dbReference>
<dbReference type="STRING" id="760154.Sulba_1796"/>
<evidence type="ECO:0000256" key="3">
    <source>
        <dbReference type="ARBA" id="ARBA00007069"/>
    </source>
</evidence>
<sequence>MSIEALLSPVFWEPFILTLKLAFLTTVCLFLVGIPVAYALVFAKMRYKPLYEAAIAMPLVLPPSVLGFYFLLAFSKNGFLGSFWNDIFGHQLAFHFDGLVIGSIIFSFPFMVHPLMNGFKNIDTFQIEAAYTMGKSKLQTLFAVMLPAMKPSLITGGIISFAHTVGEFGVVLMIGGNIDGETKVASIAIYNEVEALNYSAAHAYSLILFAFSFFVLWLVYQKLGQEVKGSFNA</sequence>
<dbReference type="Proteomes" id="UP000006176">
    <property type="component" value="Chromosome"/>
</dbReference>
<reference evidence="13 14" key="1">
    <citation type="submission" date="2012-06" db="EMBL/GenBank/DDBJ databases">
        <title>Complete sequence of Sulfurospirillum barnesii SES-3.</title>
        <authorList>
            <consortium name="US DOE Joint Genome Institute"/>
            <person name="Lucas S."/>
            <person name="Han J."/>
            <person name="Lapidus A."/>
            <person name="Cheng J.-F."/>
            <person name="Goodwin L."/>
            <person name="Pitluck S."/>
            <person name="Peters L."/>
            <person name="Ovchinnikova G."/>
            <person name="Lu M."/>
            <person name="Detter J.C."/>
            <person name="Han C."/>
            <person name="Tapia R."/>
            <person name="Land M."/>
            <person name="Hauser L."/>
            <person name="Kyrpides N."/>
            <person name="Ivanova N."/>
            <person name="Pagani I."/>
            <person name="Stolz J."/>
            <person name="Arkin A."/>
            <person name="Dehal P."/>
            <person name="Oremland R."/>
            <person name="Saltikov C."/>
            <person name="Basu P."/>
            <person name="Hollibaugh J."/>
            <person name="Newman D."/>
            <person name="Stolyar S."/>
            <person name="Hazen T."/>
            <person name="Woyke T."/>
        </authorList>
    </citation>
    <scope>NUCLEOTIDE SEQUENCE [LARGE SCALE GENOMIC DNA]</scope>
    <source>
        <strain evidence="14">ATCC 700032 / DSM 10660 / SES-3</strain>
    </source>
</reference>
<keyword evidence="4 10" id="KW-0813">Transport</keyword>
<dbReference type="InterPro" id="IPR011867">
    <property type="entry name" value="ModB_ABC"/>
</dbReference>
<dbReference type="EMBL" id="CP003333">
    <property type="protein sequence ID" value="AFL69077.1"/>
    <property type="molecule type" value="Genomic_DNA"/>
</dbReference>
<evidence type="ECO:0000256" key="9">
    <source>
        <dbReference type="ARBA" id="ARBA00023136"/>
    </source>
</evidence>
<evidence type="ECO:0000256" key="4">
    <source>
        <dbReference type="ARBA" id="ARBA00022448"/>
    </source>
</evidence>
<keyword evidence="9 10" id="KW-0472">Membrane</keyword>
<organism evidence="13 14">
    <name type="scientific">Sulfurospirillum barnesii (strain ATCC 700032 / DSM 10660 / SES-3)</name>
    <dbReference type="NCBI Taxonomy" id="760154"/>
    <lineage>
        <taxon>Bacteria</taxon>
        <taxon>Pseudomonadati</taxon>
        <taxon>Campylobacterota</taxon>
        <taxon>Epsilonproteobacteria</taxon>
        <taxon>Campylobacterales</taxon>
        <taxon>Sulfurospirillaceae</taxon>
        <taxon>Sulfurospirillum</taxon>
    </lineage>
</organism>
<keyword evidence="5 11" id="KW-1003">Cell membrane</keyword>
<dbReference type="PATRIC" id="fig|760154.4.peg.1795"/>
<dbReference type="PROSITE" id="PS50928">
    <property type="entry name" value="ABC_TM1"/>
    <property type="match status" value="1"/>
</dbReference>
<evidence type="ECO:0000256" key="10">
    <source>
        <dbReference type="RuleBase" id="RU363032"/>
    </source>
</evidence>
<feature type="transmembrane region" description="Helical" evidence="10">
    <location>
        <begin position="201"/>
        <end position="220"/>
    </location>
</feature>
<evidence type="ECO:0000256" key="2">
    <source>
        <dbReference type="ARBA" id="ARBA00004651"/>
    </source>
</evidence>
<keyword evidence="14" id="KW-1185">Reference proteome</keyword>
<evidence type="ECO:0000313" key="14">
    <source>
        <dbReference type="Proteomes" id="UP000006176"/>
    </source>
</evidence>
<dbReference type="PANTHER" id="PTHR30183:SF8">
    <property type="entry name" value="MOLYBDENUM TRANSPORT SYSTEM PERMEASE"/>
    <property type="match status" value="1"/>
</dbReference>
<dbReference type="eggNOG" id="COG4149">
    <property type="taxonomic scope" value="Bacteria"/>
</dbReference>
<feature type="domain" description="ABC transmembrane type-1" evidence="12">
    <location>
        <begin position="15"/>
        <end position="219"/>
    </location>
</feature>
<dbReference type="NCBIfam" id="TIGR02141">
    <property type="entry name" value="modB_ABC"/>
    <property type="match status" value="1"/>
</dbReference>
<evidence type="ECO:0000256" key="8">
    <source>
        <dbReference type="ARBA" id="ARBA00022989"/>
    </source>
</evidence>
<comment type="similarity">
    <text evidence="3 11">Belongs to the binding-protein-dependent transport system permease family. CysTW subfamily.</text>
</comment>
<comment type="subcellular location">
    <subcellularLocation>
        <location evidence="2 10">Cell membrane</location>
        <topology evidence="2 10">Multi-pass membrane protein</topology>
    </subcellularLocation>
</comment>
<evidence type="ECO:0000259" key="12">
    <source>
        <dbReference type="PROSITE" id="PS50928"/>
    </source>
</evidence>
<feature type="transmembrane region" description="Helical" evidence="10">
    <location>
        <begin position="141"/>
        <end position="163"/>
    </location>
</feature>
<gene>
    <name evidence="13" type="ordered locus">Sulba_1796</name>
</gene>
<feature type="transmembrane region" description="Helical" evidence="10">
    <location>
        <begin position="15"/>
        <end position="41"/>
    </location>
</feature>
<dbReference type="InterPro" id="IPR035906">
    <property type="entry name" value="MetI-like_sf"/>
</dbReference>
<evidence type="ECO:0000256" key="1">
    <source>
        <dbReference type="ARBA" id="ARBA00002949"/>
    </source>
</evidence>
<evidence type="ECO:0000256" key="11">
    <source>
        <dbReference type="RuleBase" id="RU365097"/>
    </source>
</evidence>
<evidence type="ECO:0000256" key="7">
    <source>
        <dbReference type="ARBA" id="ARBA00022692"/>
    </source>
</evidence>
<name>I3XYQ3_SULBS</name>
<dbReference type="RefSeq" id="WP_014769953.1">
    <property type="nucleotide sequence ID" value="NC_018002.1"/>
</dbReference>
<evidence type="ECO:0000256" key="5">
    <source>
        <dbReference type="ARBA" id="ARBA00022475"/>
    </source>
</evidence>
<proteinExistence type="inferred from homology"/>
<dbReference type="Gene3D" id="1.10.3720.10">
    <property type="entry name" value="MetI-like"/>
    <property type="match status" value="1"/>
</dbReference>
<dbReference type="GO" id="GO:0015098">
    <property type="term" value="F:molybdate ion transmembrane transporter activity"/>
    <property type="evidence" value="ECO:0007669"/>
    <property type="project" value="UniProtKB-UniRule"/>
</dbReference>
<protein>
    <recommendedName>
        <fullName evidence="11">Molybdenum transport system permease</fullName>
    </recommendedName>
</protein>
<feature type="transmembrane region" description="Helical" evidence="10">
    <location>
        <begin position="92"/>
        <end position="112"/>
    </location>
</feature>
<evidence type="ECO:0000256" key="6">
    <source>
        <dbReference type="ARBA" id="ARBA00022505"/>
    </source>
</evidence>
<evidence type="ECO:0000313" key="13">
    <source>
        <dbReference type="EMBL" id="AFL69077.1"/>
    </source>
</evidence>
<dbReference type="InterPro" id="IPR000515">
    <property type="entry name" value="MetI-like"/>
</dbReference>
<keyword evidence="7 10" id="KW-0812">Transmembrane</keyword>
<dbReference type="CDD" id="cd06261">
    <property type="entry name" value="TM_PBP2"/>
    <property type="match status" value="1"/>
</dbReference>
<keyword evidence="6 11" id="KW-0500">Molybdenum</keyword>
<feature type="transmembrane region" description="Helical" evidence="10">
    <location>
        <begin position="53"/>
        <end position="72"/>
    </location>
</feature>
<dbReference type="SUPFAM" id="SSF161098">
    <property type="entry name" value="MetI-like"/>
    <property type="match status" value="1"/>
</dbReference>
<dbReference type="KEGG" id="sba:Sulba_1796"/>
<keyword evidence="8 10" id="KW-1133">Transmembrane helix</keyword>